<dbReference type="InterPro" id="IPR025419">
    <property type="entry name" value="DUF4142"/>
</dbReference>
<evidence type="ECO:0000313" key="4">
    <source>
        <dbReference type="EMBL" id="ACB73413.1"/>
    </source>
</evidence>
<feature type="compositionally biased region" description="Basic and acidic residues" evidence="1">
    <location>
        <begin position="95"/>
        <end position="105"/>
    </location>
</feature>
<evidence type="ECO:0000259" key="3">
    <source>
        <dbReference type="Pfam" id="PF13628"/>
    </source>
</evidence>
<feature type="region of interest" description="Disordered" evidence="1">
    <location>
        <begin position="34"/>
        <end position="105"/>
    </location>
</feature>
<protein>
    <recommendedName>
        <fullName evidence="3">DUF4142 domain-containing protein</fullName>
    </recommendedName>
</protein>
<dbReference type="Proteomes" id="UP000007013">
    <property type="component" value="Chromosome"/>
</dbReference>
<reference evidence="4 5" key="1">
    <citation type="journal article" date="2011" name="J. Bacteriol.">
        <title>Genome sequence of the verrucomicrobium Opitutus terrae PB90-1, an abundant inhabitant of rice paddy soil ecosystems.</title>
        <authorList>
            <person name="van Passel M.W."/>
            <person name="Kant R."/>
            <person name="Palva A."/>
            <person name="Copeland A."/>
            <person name="Lucas S."/>
            <person name="Lapidus A."/>
            <person name="Glavina del Rio T."/>
            <person name="Pitluck S."/>
            <person name="Goltsman E."/>
            <person name="Clum A."/>
            <person name="Sun H."/>
            <person name="Schmutz J."/>
            <person name="Larimer F.W."/>
            <person name="Land M.L."/>
            <person name="Hauser L."/>
            <person name="Kyrpides N."/>
            <person name="Mikhailova N."/>
            <person name="Richardson P.P."/>
            <person name="Janssen P.H."/>
            <person name="de Vos W.M."/>
            <person name="Smidt H."/>
        </authorList>
    </citation>
    <scope>NUCLEOTIDE SEQUENCE [LARGE SCALE GENOMIC DNA]</scope>
    <source>
        <strain evidence="5">DSM 11246 / JCM 15787 / PB90-1</strain>
    </source>
</reference>
<dbReference type="Pfam" id="PF13628">
    <property type="entry name" value="DUF4142"/>
    <property type="match status" value="2"/>
</dbReference>
<feature type="compositionally biased region" description="Polar residues" evidence="1">
    <location>
        <begin position="167"/>
        <end position="190"/>
    </location>
</feature>
<dbReference type="KEGG" id="ote:Oter_0122"/>
<dbReference type="PANTHER" id="PTHR38593">
    <property type="entry name" value="BLR2558 PROTEIN"/>
    <property type="match status" value="1"/>
</dbReference>
<feature type="chain" id="PRO_5002774322" description="DUF4142 domain-containing protein" evidence="2">
    <location>
        <begin position="31"/>
        <end position="301"/>
    </location>
</feature>
<name>B1ZMG0_OPITP</name>
<dbReference type="STRING" id="452637.Oter_0122"/>
<dbReference type="Gene3D" id="1.20.1260.10">
    <property type="match status" value="1"/>
</dbReference>
<dbReference type="PANTHER" id="PTHR38593:SF1">
    <property type="entry name" value="BLR2558 PROTEIN"/>
    <property type="match status" value="1"/>
</dbReference>
<dbReference type="eggNOG" id="COG3652">
    <property type="taxonomic scope" value="Bacteria"/>
</dbReference>
<organism evidence="4 5">
    <name type="scientific">Opitutus terrae (strain DSM 11246 / JCM 15787 / PB90-1)</name>
    <dbReference type="NCBI Taxonomy" id="452637"/>
    <lineage>
        <taxon>Bacteria</taxon>
        <taxon>Pseudomonadati</taxon>
        <taxon>Verrucomicrobiota</taxon>
        <taxon>Opitutia</taxon>
        <taxon>Opitutales</taxon>
        <taxon>Opitutaceae</taxon>
        <taxon>Opitutus</taxon>
    </lineage>
</organism>
<keyword evidence="2" id="KW-0732">Signal</keyword>
<proteinExistence type="predicted"/>
<dbReference type="HOGENOM" id="CLU_923899_0_0_0"/>
<feature type="domain" description="DUF4142" evidence="3">
    <location>
        <begin position="209"/>
        <end position="295"/>
    </location>
</feature>
<evidence type="ECO:0000313" key="5">
    <source>
        <dbReference type="Proteomes" id="UP000007013"/>
    </source>
</evidence>
<feature type="compositionally biased region" description="Low complexity" evidence="1">
    <location>
        <begin position="199"/>
        <end position="219"/>
    </location>
</feature>
<sequence length="301" mass="31605">MKNSMDFTSRLHRGARASAVALIAASLTLAAGYAQGTSAPGPNTEGASTNAQPGQPDTGAATTTSRSDNPSTAPSSSYGASERSTHGSATAGTRAELKRSEKKFISEVAEGTPTEMAMAQLAIERASNPQIKTYAQQIISDHQQMSQELAQLAQSKGVALEHSVALSGSASTDTTRSAMSGRASTTTGVSGDTAHTRTTDSTSSGAASTRSGTVASTGSLNVPDEVKSDRHYRNLSQKSGAEFDREFVDMMVKDHQKDVKMFREQADKAEDSEVREFASKNVAVLQGHLDRAQTLNQSLAE</sequence>
<accession>B1ZMG0</accession>
<feature type="compositionally biased region" description="Polar residues" evidence="1">
    <location>
        <begin position="35"/>
        <end position="79"/>
    </location>
</feature>
<keyword evidence="5" id="KW-1185">Reference proteome</keyword>
<gene>
    <name evidence="4" type="ordered locus">Oter_0122</name>
</gene>
<feature type="domain" description="DUF4142" evidence="3">
    <location>
        <begin position="100"/>
        <end position="169"/>
    </location>
</feature>
<feature type="region of interest" description="Disordered" evidence="1">
    <location>
        <begin position="167"/>
        <end position="237"/>
    </location>
</feature>
<feature type="signal peptide" evidence="2">
    <location>
        <begin position="1"/>
        <end position="30"/>
    </location>
</feature>
<evidence type="ECO:0000256" key="2">
    <source>
        <dbReference type="SAM" id="SignalP"/>
    </source>
</evidence>
<dbReference type="InterPro" id="IPR012347">
    <property type="entry name" value="Ferritin-like"/>
</dbReference>
<evidence type="ECO:0000256" key="1">
    <source>
        <dbReference type="SAM" id="MobiDB-lite"/>
    </source>
</evidence>
<dbReference type="EMBL" id="CP001032">
    <property type="protein sequence ID" value="ACB73413.1"/>
    <property type="molecule type" value="Genomic_DNA"/>
</dbReference>
<dbReference type="AlphaFoldDB" id="B1ZMG0"/>